<name>A0A6A6YUR1_9PEZI</name>
<dbReference type="RefSeq" id="XP_033579636.1">
    <property type="nucleotide sequence ID" value="XM_033727868.1"/>
</dbReference>
<feature type="region of interest" description="Disordered" evidence="1">
    <location>
        <begin position="83"/>
        <end position="163"/>
    </location>
</feature>
<evidence type="ECO:0000313" key="3">
    <source>
        <dbReference type="Proteomes" id="UP000504636"/>
    </source>
</evidence>
<feature type="compositionally biased region" description="Polar residues" evidence="1">
    <location>
        <begin position="124"/>
        <end position="133"/>
    </location>
</feature>
<proteinExistence type="predicted"/>
<evidence type="ECO:0000313" key="2">
    <source>
        <dbReference type="EMBL" id="KAF2812672.1"/>
    </source>
</evidence>
<dbReference type="EMBL" id="MU003697">
    <property type="protein sequence ID" value="KAF2812672.1"/>
    <property type="molecule type" value="Genomic_DNA"/>
</dbReference>
<dbReference type="AlphaFoldDB" id="A0A6A6YUR1"/>
<feature type="region of interest" description="Disordered" evidence="1">
    <location>
        <begin position="247"/>
        <end position="285"/>
    </location>
</feature>
<evidence type="ECO:0000256" key="1">
    <source>
        <dbReference type="SAM" id="MobiDB-lite"/>
    </source>
</evidence>
<gene>
    <name evidence="2 4" type="ORF">BDZ99DRAFT_569312</name>
</gene>
<organism evidence="2">
    <name type="scientific">Mytilinidion resinicola</name>
    <dbReference type="NCBI Taxonomy" id="574789"/>
    <lineage>
        <taxon>Eukaryota</taxon>
        <taxon>Fungi</taxon>
        <taxon>Dikarya</taxon>
        <taxon>Ascomycota</taxon>
        <taxon>Pezizomycotina</taxon>
        <taxon>Dothideomycetes</taxon>
        <taxon>Pleosporomycetidae</taxon>
        <taxon>Mytilinidiales</taxon>
        <taxon>Mytilinidiaceae</taxon>
        <taxon>Mytilinidion</taxon>
    </lineage>
</organism>
<reference evidence="4" key="3">
    <citation type="submission" date="2025-04" db="UniProtKB">
        <authorList>
            <consortium name="RefSeq"/>
        </authorList>
    </citation>
    <scope>IDENTIFICATION</scope>
    <source>
        <strain evidence="4">CBS 304.34</strain>
    </source>
</reference>
<feature type="compositionally biased region" description="Acidic residues" evidence="1">
    <location>
        <begin position="315"/>
        <end position="325"/>
    </location>
</feature>
<feature type="compositionally biased region" description="Basic and acidic residues" evidence="1">
    <location>
        <begin position="269"/>
        <end position="279"/>
    </location>
</feature>
<feature type="region of interest" description="Disordered" evidence="1">
    <location>
        <begin position="299"/>
        <end position="325"/>
    </location>
</feature>
<keyword evidence="3" id="KW-1185">Reference proteome</keyword>
<feature type="compositionally biased region" description="Polar residues" evidence="1">
    <location>
        <begin position="247"/>
        <end position="258"/>
    </location>
</feature>
<dbReference type="Proteomes" id="UP000504636">
    <property type="component" value="Unplaced"/>
</dbReference>
<dbReference type="GeneID" id="54468761"/>
<accession>A0A6A6YUR1</accession>
<feature type="region of interest" description="Disordered" evidence="1">
    <location>
        <begin position="1"/>
        <end position="40"/>
    </location>
</feature>
<sequence length="325" mass="34531">MRSSFGGLKQVGRLSHGTPPPASPAANTLAATSPRPPRADISILRQYVPGFGQAAPGGAVTLPVSGTAQNTIPDTNSMLTSVSEYKVSPTGTPARKKSKAGADSYAASASESSRRSLESRTRSNTPAAVQSTPIALETEKDEKAESEDASQHPEAGAVAVNVKKEDVPQKINANGPRNQAHRLRAGVEHREEHHQDARLGHQGLQLSHAQHVLIGNQDLLQDQHLPKGQQGNKIPIASSTHQWTMQLKQREATSTGPSSAAPPALDGAGRMEKRSRNSEDAEASFQRFLASVQPCLASMASAGQTQEEGSHHDEGEEVEDMEDAY</sequence>
<reference evidence="2 4" key="1">
    <citation type="journal article" date="2020" name="Stud. Mycol.">
        <title>101 Dothideomycetes genomes: a test case for predicting lifestyles and emergence of pathogens.</title>
        <authorList>
            <person name="Haridas S."/>
            <person name="Albert R."/>
            <person name="Binder M."/>
            <person name="Bloem J."/>
            <person name="Labutti K."/>
            <person name="Salamov A."/>
            <person name="Andreopoulos B."/>
            <person name="Baker S."/>
            <person name="Barry K."/>
            <person name="Bills G."/>
            <person name="Bluhm B."/>
            <person name="Cannon C."/>
            <person name="Castanera R."/>
            <person name="Culley D."/>
            <person name="Daum C."/>
            <person name="Ezra D."/>
            <person name="Gonzalez J."/>
            <person name="Henrissat B."/>
            <person name="Kuo A."/>
            <person name="Liang C."/>
            <person name="Lipzen A."/>
            <person name="Lutzoni F."/>
            <person name="Magnuson J."/>
            <person name="Mondo S."/>
            <person name="Nolan M."/>
            <person name="Ohm R."/>
            <person name="Pangilinan J."/>
            <person name="Park H.-J."/>
            <person name="Ramirez L."/>
            <person name="Alfaro M."/>
            <person name="Sun H."/>
            <person name="Tritt A."/>
            <person name="Yoshinaga Y."/>
            <person name="Zwiers L.-H."/>
            <person name="Turgeon B."/>
            <person name="Goodwin S."/>
            <person name="Spatafora J."/>
            <person name="Crous P."/>
            <person name="Grigoriev I."/>
        </authorList>
    </citation>
    <scope>NUCLEOTIDE SEQUENCE</scope>
    <source>
        <strain evidence="2 4">CBS 304.34</strain>
    </source>
</reference>
<feature type="compositionally biased region" description="Low complexity" evidence="1">
    <location>
        <begin position="101"/>
        <end position="111"/>
    </location>
</feature>
<evidence type="ECO:0000313" key="4">
    <source>
        <dbReference type="RefSeq" id="XP_033579636.1"/>
    </source>
</evidence>
<protein>
    <submittedName>
        <fullName evidence="2 4">Uncharacterized protein</fullName>
    </submittedName>
</protein>
<reference evidence="4" key="2">
    <citation type="submission" date="2020-04" db="EMBL/GenBank/DDBJ databases">
        <authorList>
            <consortium name="NCBI Genome Project"/>
        </authorList>
    </citation>
    <scope>NUCLEOTIDE SEQUENCE</scope>
    <source>
        <strain evidence="4">CBS 304.34</strain>
    </source>
</reference>
<feature type="compositionally biased region" description="Basic and acidic residues" evidence="1">
    <location>
        <begin position="112"/>
        <end position="121"/>
    </location>
</feature>